<dbReference type="Pfam" id="PF08434">
    <property type="entry name" value="CLCA"/>
    <property type="match status" value="1"/>
</dbReference>
<keyword evidence="3" id="KW-1185">Reference proteome</keyword>
<comment type="caution">
    <text evidence="2">The sequence shown here is derived from an EMBL/GenBank/DDBJ whole genome shotgun (WGS) entry which is preliminary data.</text>
</comment>
<evidence type="ECO:0000259" key="1">
    <source>
        <dbReference type="Pfam" id="PF08434"/>
    </source>
</evidence>
<gene>
    <name evidence="2" type="ORF">QYM36_017732</name>
</gene>
<name>A0AA88HAH8_ARTSF</name>
<dbReference type="AlphaFoldDB" id="A0AA88HAH8"/>
<dbReference type="InterPro" id="IPR013642">
    <property type="entry name" value="CLCA_N"/>
</dbReference>
<dbReference type="EMBL" id="JAVRJZ010000061">
    <property type="protein sequence ID" value="KAK2703911.1"/>
    <property type="molecule type" value="Genomic_DNA"/>
</dbReference>
<feature type="non-terminal residue" evidence="2">
    <location>
        <position position="1"/>
    </location>
</feature>
<reference evidence="2" key="1">
    <citation type="submission" date="2023-07" db="EMBL/GenBank/DDBJ databases">
        <title>Chromosome-level genome assembly of Artemia franciscana.</title>
        <authorList>
            <person name="Jo E."/>
        </authorList>
    </citation>
    <scope>NUCLEOTIDE SEQUENCE</scope>
    <source>
        <tissue evidence="2">Whole body</tissue>
    </source>
</reference>
<sequence>MNFKLIKKGMTHLEVEFLKYLFPTEFENANIRVVNAEDSPLGDGPWTSHSGLCGMQGDYISMTKEFVEGDDQFVQTFGSKEALEKPKQYIYKNRHLSIKSTYKKVILNH</sequence>
<evidence type="ECO:0000313" key="2">
    <source>
        <dbReference type="EMBL" id="KAK2703911.1"/>
    </source>
</evidence>
<accession>A0AA88HAH8</accession>
<feature type="domain" description="Calcium-activated chloride channel N-terminal" evidence="1">
    <location>
        <begin position="25"/>
        <end position="81"/>
    </location>
</feature>
<dbReference type="Proteomes" id="UP001187531">
    <property type="component" value="Unassembled WGS sequence"/>
</dbReference>
<protein>
    <recommendedName>
        <fullName evidence="1">Calcium-activated chloride channel N-terminal domain-containing protein</fullName>
    </recommendedName>
</protein>
<organism evidence="2 3">
    <name type="scientific">Artemia franciscana</name>
    <name type="common">Brine shrimp</name>
    <name type="synonym">Artemia sanfranciscana</name>
    <dbReference type="NCBI Taxonomy" id="6661"/>
    <lineage>
        <taxon>Eukaryota</taxon>
        <taxon>Metazoa</taxon>
        <taxon>Ecdysozoa</taxon>
        <taxon>Arthropoda</taxon>
        <taxon>Crustacea</taxon>
        <taxon>Branchiopoda</taxon>
        <taxon>Anostraca</taxon>
        <taxon>Artemiidae</taxon>
        <taxon>Artemia</taxon>
    </lineage>
</organism>
<evidence type="ECO:0000313" key="3">
    <source>
        <dbReference type="Proteomes" id="UP001187531"/>
    </source>
</evidence>
<proteinExistence type="predicted"/>